<organism evidence="2 3">
    <name type="scientific">Tetranychus urticae</name>
    <name type="common">Two-spotted spider mite</name>
    <dbReference type="NCBI Taxonomy" id="32264"/>
    <lineage>
        <taxon>Eukaryota</taxon>
        <taxon>Metazoa</taxon>
        <taxon>Ecdysozoa</taxon>
        <taxon>Arthropoda</taxon>
        <taxon>Chelicerata</taxon>
        <taxon>Arachnida</taxon>
        <taxon>Acari</taxon>
        <taxon>Acariformes</taxon>
        <taxon>Trombidiformes</taxon>
        <taxon>Prostigmata</taxon>
        <taxon>Eleutherengona</taxon>
        <taxon>Raphignathae</taxon>
        <taxon>Tetranychoidea</taxon>
        <taxon>Tetranychidae</taxon>
        <taxon>Tetranychus</taxon>
    </lineage>
</organism>
<dbReference type="HOGENOM" id="CLU_2471955_0_0_1"/>
<dbReference type="EnsemblMetazoa" id="tetur06g05310.1">
    <property type="protein sequence ID" value="tetur06g05310.1"/>
    <property type="gene ID" value="tetur06g05310"/>
</dbReference>
<protein>
    <submittedName>
        <fullName evidence="2">Uncharacterized protein</fullName>
    </submittedName>
</protein>
<evidence type="ECO:0000256" key="1">
    <source>
        <dbReference type="SAM" id="Phobius"/>
    </source>
</evidence>
<evidence type="ECO:0000313" key="2">
    <source>
        <dbReference type="EnsemblMetazoa" id="tetur06g05310.1"/>
    </source>
</evidence>
<dbReference type="EMBL" id="CAEY01001812">
    <property type="status" value="NOT_ANNOTATED_CDS"/>
    <property type="molecule type" value="Genomic_DNA"/>
</dbReference>
<feature type="transmembrane region" description="Helical" evidence="1">
    <location>
        <begin position="51"/>
        <end position="71"/>
    </location>
</feature>
<proteinExistence type="predicted"/>
<keyword evidence="1" id="KW-1133">Transmembrane helix</keyword>
<accession>T1K7S0</accession>
<keyword evidence="1" id="KW-0812">Transmembrane</keyword>
<sequence>MFNHTICETGVQTSVQQSRNHNGDEDGRTLMASSTIKHYASIRKRSQFFRFYAYILAFHMAFQFMCILRWISPECIKHHTNFQTNWQT</sequence>
<reference evidence="3" key="1">
    <citation type="submission" date="2011-08" db="EMBL/GenBank/DDBJ databases">
        <authorList>
            <person name="Rombauts S."/>
        </authorList>
    </citation>
    <scope>NUCLEOTIDE SEQUENCE</scope>
    <source>
        <strain evidence="3">London</strain>
    </source>
</reference>
<name>T1K7S0_TETUR</name>
<evidence type="ECO:0000313" key="3">
    <source>
        <dbReference type="Proteomes" id="UP000015104"/>
    </source>
</evidence>
<dbReference type="Proteomes" id="UP000015104">
    <property type="component" value="Unassembled WGS sequence"/>
</dbReference>
<reference evidence="2" key="2">
    <citation type="submission" date="2015-06" db="UniProtKB">
        <authorList>
            <consortium name="EnsemblMetazoa"/>
        </authorList>
    </citation>
    <scope>IDENTIFICATION</scope>
</reference>
<dbReference type="AlphaFoldDB" id="T1K7S0"/>
<keyword evidence="1" id="KW-0472">Membrane</keyword>
<keyword evidence="3" id="KW-1185">Reference proteome</keyword>